<dbReference type="InterPro" id="IPR006571">
    <property type="entry name" value="TLDc_dom"/>
</dbReference>
<dbReference type="PANTHER" id="PTHR23354:SF122">
    <property type="entry name" value="GTPASE-ACTIVATING PROTEIN SKYWALKER"/>
    <property type="match status" value="1"/>
</dbReference>
<organism evidence="2 3">
    <name type="scientific">Stylonychia lemnae</name>
    <name type="common">Ciliate</name>
    <dbReference type="NCBI Taxonomy" id="5949"/>
    <lineage>
        <taxon>Eukaryota</taxon>
        <taxon>Sar</taxon>
        <taxon>Alveolata</taxon>
        <taxon>Ciliophora</taxon>
        <taxon>Intramacronucleata</taxon>
        <taxon>Spirotrichea</taxon>
        <taxon>Stichotrichia</taxon>
        <taxon>Sporadotrichida</taxon>
        <taxon>Oxytrichidae</taxon>
        <taxon>Stylonychinae</taxon>
        <taxon>Stylonychia</taxon>
    </lineage>
</organism>
<evidence type="ECO:0000259" key="1">
    <source>
        <dbReference type="PROSITE" id="PS51886"/>
    </source>
</evidence>
<name>A0A078AE25_STYLE</name>
<dbReference type="InParanoid" id="A0A078AE25"/>
<reference evidence="2 3" key="1">
    <citation type="submission" date="2014-06" db="EMBL/GenBank/DDBJ databases">
        <authorList>
            <person name="Swart Estienne"/>
        </authorList>
    </citation>
    <scope>NUCLEOTIDE SEQUENCE [LARGE SCALE GENOMIC DNA]</scope>
    <source>
        <strain evidence="2 3">130c</strain>
    </source>
</reference>
<dbReference type="OrthoDB" id="6359816at2759"/>
<feature type="domain" description="TLDc" evidence="1">
    <location>
        <begin position="132"/>
        <end position="303"/>
    </location>
</feature>
<sequence>MYLLRNLENHQFYLINCDEHPKKYATVFCKKLNKMVCSKCLQQNSTIEEQIKYNIQYKSNILSFISHFSESFEDFYQSNDEEQKQVEKNENIQQISLNIKLKENFYDKRQQQEAIIQVKPNQEHNMYKEFRRLVDKQFKNSKIIPSNLIPVIGKASLIYKATSDGFNSKDFHQKCDNQGNTISFILSEYDQVFGCYTTKPWKSPITIQKEIDKEAFIFSLTKNTIHKYFEFAVQHNKNKLMVFGTRNGISISSNCNYNSESCCSQGNIFNPEKGCFEDDQQSKEYLAGAKNFKVIEIEVYQVIK</sequence>
<evidence type="ECO:0000313" key="2">
    <source>
        <dbReference type="EMBL" id="CDW80450.1"/>
    </source>
</evidence>
<accession>A0A078AE25</accession>
<dbReference type="AlphaFoldDB" id="A0A078AE25"/>
<dbReference type="PANTHER" id="PTHR23354">
    <property type="entry name" value="NUCLEOLAR PROTEIN 7/ESTROGEN RECEPTOR COACTIVATOR-RELATED"/>
    <property type="match status" value="1"/>
</dbReference>
<proteinExistence type="predicted"/>
<gene>
    <name evidence="2" type="primary">Contig12383.g13225</name>
    <name evidence="2" type="ORF">STYLEM_9448</name>
</gene>
<dbReference type="PROSITE" id="PS51886">
    <property type="entry name" value="TLDC"/>
    <property type="match status" value="1"/>
</dbReference>
<dbReference type="EMBL" id="CCKQ01008983">
    <property type="protein sequence ID" value="CDW80450.1"/>
    <property type="molecule type" value="Genomic_DNA"/>
</dbReference>
<keyword evidence="3" id="KW-1185">Reference proteome</keyword>
<dbReference type="Proteomes" id="UP000039865">
    <property type="component" value="Unassembled WGS sequence"/>
</dbReference>
<evidence type="ECO:0000313" key="3">
    <source>
        <dbReference type="Proteomes" id="UP000039865"/>
    </source>
</evidence>
<dbReference type="SUPFAM" id="SSF57845">
    <property type="entry name" value="B-box zinc-binding domain"/>
    <property type="match status" value="1"/>
</dbReference>
<dbReference type="Pfam" id="PF07534">
    <property type="entry name" value="TLD"/>
    <property type="match status" value="1"/>
</dbReference>
<protein>
    <recommendedName>
        <fullName evidence="1">TLDc domain-containing protein</fullName>
    </recommendedName>
</protein>